<dbReference type="GO" id="GO:0019251">
    <property type="term" value="P:anaerobic cobalamin biosynthetic process"/>
    <property type="evidence" value="ECO:0007669"/>
    <property type="project" value="InterPro"/>
</dbReference>
<sequence>MALQGLVIAGCLSGERGNASAETLVSELALAIGADVTLRARTGGRPVGPTVIEALAGLRSRGVGHALVVTTHLANGRLHRACARDVARAAPGFDELRLAPPLLAAEQDYAVVAAALDAALPERPARVIALAGHRGAECEAALATLERALLDLGRGDVILGAPAPLAERLARRPERRVLLGPLLMALGHHARHDVLSSLRAELVRAGADVTVWPHALVELIAVRALIVDHARRELP</sequence>
<dbReference type="InterPro" id="IPR010388">
    <property type="entry name" value="Anaerobic_Co-chelatase"/>
</dbReference>
<evidence type="ECO:0000313" key="1">
    <source>
        <dbReference type="EMBL" id="HIZ45600.1"/>
    </source>
</evidence>
<organism evidence="1 2">
    <name type="scientific">Candidatus Olsenella pullistercoris</name>
    <dbReference type="NCBI Taxonomy" id="2838712"/>
    <lineage>
        <taxon>Bacteria</taxon>
        <taxon>Bacillati</taxon>
        <taxon>Actinomycetota</taxon>
        <taxon>Coriobacteriia</taxon>
        <taxon>Coriobacteriales</taxon>
        <taxon>Atopobiaceae</taxon>
        <taxon>Olsenella</taxon>
    </lineage>
</organism>
<dbReference type="EMBL" id="DXBM01000011">
    <property type="protein sequence ID" value="HIZ45600.1"/>
    <property type="molecule type" value="Genomic_DNA"/>
</dbReference>
<dbReference type="Pfam" id="PF06180">
    <property type="entry name" value="CbiK"/>
    <property type="match status" value="1"/>
</dbReference>
<dbReference type="Gene3D" id="3.40.50.1400">
    <property type="match status" value="1"/>
</dbReference>
<accession>A0A9D2EY03</accession>
<dbReference type="GO" id="GO:0016852">
    <property type="term" value="F:sirohydrochlorin cobaltochelatase activity"/>
    <property type="evidence" value="ECO:0007669"/>
    <property type="project" value="InterPro"/>
</dbReference>
<dbReference type="AlphaFoldDB" id="A0A9D2EY03"/>
<comment type="caution">
    <text evidence="1">The sequence shown here is derived from an EMBL/GenBank/DDBJ whole genome shotgun (WGS) entry which is preliminary data.</text>
</comment>
<reference evidence="1" key="2">
    <citation type="submission" date="2021-04" db="EMBL/GenBank/DDBJ databases">
        <authorList>
            <person name="Gilroy R."/>
        </authorList>
    </citation>
    <scope>NUCLEOTIDE SEQUENCE</scope>
    <source>
        <strain evidence="1">ChiHjej12B11-14209</strain>
    </source>
</reference>
<gene>
    <name evidence="1" type="ORF">IAA19_01045</name>
</gene>
<name>A0A9D2EY03_9ACTN</name>
<evidence type="ECO:0000313" key="2">
    <source>
        <dbReference type="Proteomes" id="UP000824062"/>
    </source>
</evidence>
<reference evidence="1" key="1">
    <citation type="journal article" date="2021" name="PeerJ">
        <title>Extensive microbial diversity within the chicken gut microbiome revealed by metagenomics and culture.</title>
        <authorList>
            <person name="Gilroy R."/>
            <person name="Ravi A."/>
            <person name="Getino M."/>
            <person name="Pursley I."/>
            <person name="Horton D.L."/>
            <person name="Alikhan N.F."/>
            <person name="Baker D."/>
            <person name="Gharbi K."/>
            <person name="Hall N."/>
            <person name="Watson M."/>
            <person name="Adriaenssens E.M."/>
            <person name="Foster-Nyarko E."/>
            <person name="Jarju S."/>
            <person name="Secka A."/>
            <person name="Antonio M."/>
            <person name="Oren A."/>
            <person name="Chaudhuri R.R."/>
            <person name="La Ragione R."/>
            <person name="Hildebrand F."/>
            <person name="Pallen M.J."/>
        </authorList>
    </citation>
    <scope>NUCLEOTIDE SEQUENCE</scope>
    <source>
        <strain evidence="1">ChiHjej12B11-14209</strain>
    </source>
</reference>
<protein>
    <submittedName>
        <fullName evidence="1">Sirohydrochlorin cobaltochelatase</fullName>
    </submittedName>
</protein>
<proteinExistence type="predicted"/>
<dbReference type="Proteomes" id="UP000824062">
    <property type="component" value="Unassembled WGS sequence"/>
</dbReference>
<dbReference type="SUPFAM" id="SSF53800">
    <property type="entry name" value="Chelatase"/>
    <property type="match status" value="1"/>
</dbReference>